<keyword evidence="3" id="KW-1185">Reference proteome</keyword>
<keyword evidence="1" id="KW-0812">Transmembrane</keyword>
<protein>
    <submittedName>
        <fullName evidence="2">Pilin</fullName>
    </submittedName>
</protein>
<keyword evidence="1" id="KW-0472">Membrane</keyword>
<evidence type="ECO:0000313" key="3">
    <source>
        <dbReference type="Proteomes" id="UP000054911"/>
    </source>
</evidence>
<dbReference type="Pfam" id="PF04964">
    <property type="entry name" value="Flp_Fap"/>
    <property type="match status" value="1"/>
</dbReference>
<dbReference type="STRING" id="1777141.AWB80_00645"/>
<evidence type="ECO:0000313" key="2">
    <source>
        <dbReference type="EMBL" id="SAK43680.1"/>
    </source>
</evidence>
<name>A0A157ZDS6_9BURK</name>
<comment type="caution">
    <text evidence="2">The sequence shown here is derived from an EMBL/GenBank/DDBJ whole genome shotgun (WGS) entry which is preliminary data.</text>
</comment>
<dbReference type="Proteomes" id="UP000054911">
    <property type="component" value="Unassembled WGS sequence"/>
</dbReference>
<dbReference type="RefSeq" id="WP_061173204.1">
    <property type="nucleotide sequence ID" value="NZ_FCOE02000002.1"/>
</dbReference>
<dbReference type="InterPro" id="IPR007047">
    <property type="entry name" value="Flp_Fap"/>
</dbReference>
<dbReference type="OrthoDB" id="5325135at2"/>
<dbReference type="AlphaFoldDB" id="A0A157ZDS6"/>
<evidence type="ECO:0000256" key="1">
    <source>
        <dbReference type="SAM" id="Phobius"/>
    </source>
</evidence>
<gene>
    <name evidence="2" type="ORF">AWB80_00645</name>
</gene>
<reference evidence="2" key="1">
    <citation type="submission" date="2016-01" db="EMBL/GenBank/DDBJ databases">
        <authorList>
            <person name="Peeters C."/>
        </authorList>
    </citation>
    <scope>NUCLEOTIDE SEQUENCE [LARGE SCALE GENOMIC DNA]</scope>
    <source>
        <strain evidence="2">LMG 29323</strain>
    </source>
</reference>
<dbReference type="EMBL" id="FCOE02000002">
    <property type="protein sequence ID" value="SAK43680.1"/>
    <property type="molecule type" value="Genomic_DNA"/>
</dbReference>
<sequence>MNANILRFFRDRRGITAIEYGLIAGVLALGIMTAVGDVATQLKSTFQAIKTELAKTAT</sequence>
<feature type="transmembrane region" description="Helical" evidence="1">
    <location>
        <begin position="20"/>
        <end position="40"/>
    </location>
</feature>
<keyword evidence="1" id="KW-1133">Transmembrane helix</keyword>
<accession>A0A157ZDS6</accession>
<organism evidence="2 3">
    <name type="scientific">Caballeronia pedi</name>
    <dbReference type="NCBI Taxonomy" id="1777141"/>
    <lineage>
        <taxon>Bacteria</taxon>
        <taxon>Pseudomonadati</taxon>
        <taxon>Pseudomonadota</taxon>
        <taxon>Betaproteobacteria</taxon>
        <taxon>Burkholderiales</taxon>
        <taxon>Burkholderiaceae</taxon>
        <taxon>Caballeronia</taxon>
    </lineage>
</organism>
<proteinExistence type="predicted"/>